<keyword evidence="6" id="KW-1185">Reference proteome</keyword>
<dbReference type="FunCoup" id="A0A4S2N183">
    <property type="interactions" value="844"/>
</dbReference>
<evidence type="ECO:0000256" key="2">
    <source>
        <dbReference type="ARBA" id="ARBA00022980"/>
    </source>
</evidence>
<name>A0A4S2N183_9PEZI</name>
<organism evidence="5 6">
    <name type="scientific">Ascodesmis nigricans</name>
    <dbReference type="NCBI Taxonomy" id="341454"/>
    <lineage>
        <taxon>Eukaryota</taxon>
        <taxon>Fungi</taxon>
        <taxon>Dikarya</taxon>
        <taxon>Ascomycota</taxon>
        <taxon>Pezizomycotina</taxon>
        <taxon>Pezizomycetes</taxon>
        <taxon>Pezizales</taxon>
        <taxon>Ascodesmidaceae</taxon>
        <taxon>Ascodesmis</taxon>
    </lineage>
</organism>
<dbReference type="EMBL" id="ML220114">
    <property type="protein sequence ID" value="TGZ82820.1"/>
    <property type="molecule type" value="Genomic_DNA"/>
</dbReference>
<proteinExistence type="inferred from homology"/>
<dbReference type="FunFam" id="3.30.160.810:FF:000001">
    <property type="entry name" value="50S ribosomal protein L3"/>
    <property type="match status" value="1"/>
</dbReference>
<dbReference type="InterPro" id="IPR009000">
    <property type="entry name" value="Transl_B-barrel_sf"/>
</dbReference>
<dbReference type="PANTHER" id="PTHR11229:SF8">
    <property type="entry name" value="LARGE RIBOSOMAL SUBUNIT PROTEIN UL3M"/>
    <property type="match status" value="1"/>
</dbReference>
<evidence type="ECO:0000256" key="4">
    <source>
        <dbReference type="SAM" id="MobiDB-lite"/>
    </source>
</evidence>
<dbReference type="InterPro" id="IPR019927">
    <property type="entry name" value="Ribosomal_uL3_bac/org-type"/>
</dbReference>
<dbReference type="STRING" id="341454.A0A4S2N183"/>
<comment type="similarity">
    <text evidence="1">Belongs to the universal ribosomal protein uL3 family.</text>
</comment>
<dbReference type="AlphaFoldDB" id="A0A4S2N183"/>
<dbReference type="PANTHER" id="PTHR11229">
    <property type="entry name" value="50S RIBOSOMAL PROTEIN L3"/>
    <property type="match status" value="1"/>
</dbReference>
<evidence type="ECO:0000256" key="1">
    <source>
        <dbReference type="ARBA" id="ARBA00006540"/>
    </source>
</evidence>
<dbReference type="GO" id="GO:0005762">
    <property type="term" value="C:mitochondrial large ribosomal subunit"/>
    <property type="evidence" value="ECO:0007669"/>
    <property type="project" value="TreeGrafter"/>
</dbReference>
<keyword evidence="2" id="KW-0689">Ribosomal protein</keyword>
<reference evidence="5 6" key="1">
    <citation type="submission" date="2019-04" db="EMBL/GenBank/DDBJ databases">
        <title>Comparative genomics and transcriptomics to analyze fruiting body development in filamentous ascomycetes.</title>
        <authorList>
            <consortium name="DOE Joint Genome Institute"/>
            <person name="Lutkenhaus R."/>
            <person name="Traeger S."/>
            <person name="Breuer J."/>
            <person name="Kuo A."/>
            <person name="Lipzen A."/>
            <person name="Pangilinan J."/>
            <person name="Dilworth D."/>
            <person name="Sandor L."/>
            <person name="Poggeler S."/>
            <person name="Barry K."/>
            <person name="Grigoriev I.V."/>
            <person name="Nowrousian M."/>
        </authorList>
    </citation>
    <scope>NUCLEOTIDE SEQUENCE [LARGE SCALE GENOMIC DNA]</scope>
    <source>
        <strain evidence="5 6">CBS 389.68</strain>
    </source>
</reference>
<dbReference type="GO" id="GO:0006412">
    <property type="term" value="P:translation"/>
    <property type="evidence" value="ECO:0007669"/>
    <property type="project" value="InterPro"/>
</dbReference>
<dbReference type="GO" id="GO:0003735">
    <property type="term" value="F:structural constituent of ribosome"/>
    <property type="evidence" value="ECO:0007669"/>
    <property type="project" value="InterPro"/>
</dbReference>
<evidence type="ECO:0000313" key="6">
    <source>
        <dbReference type="Proteomes" id="UP000298138"/>
    </source>
</evidence>
<dbReference type="SUPFAM" id="SSF50447">
    <property type="entry name" value="Translation proteins"/>
    <property type="match status" value="1"/>
</dbReference>
<keyword evidence="3" id="KW-0687">Ribonucleoprotein</keyword>
<dbReference type="Gene3D" id="3.30.160.810">
    <property type="match status" value="1"/>
</dbReference>
<sequence length="191" mass="20934">MSFSSTPARSFGLRPKRVSSSGSPHLLIDSRAAALTRRQLPTRSGVLAFKKGMTAVYLPDGTRVPCTVLYLDRVQVTGIKDVKNHGYWAVQVGLGWRRPSNVGRPMLGHYEKMGVSPKKLLKEFRVAGEEGLLPVGEEIKADHFKVGQFVDVRADCKGKGFAGVGFPFGLELEGGREGERKEGDWKFMGQG</sequence>
<evidence type="ECO:0000256" key="3">
    <source>
        <dbReference type="ARBA" id="ARBA00023274"/>
    </source>
</evidence>
<dbReference type="InParanoid" id="A0A4S2N183"/>
<accession>A0A4S2N183</accession>
<evidence type="ECO:0000313" key="5">
    <source>
        <dbReference type="EMBL" id="TGZ82820.1"/>
    </source>
</evidence>
<dbReference type="Proteomes" id="UP000298138">
    <property type="component" value="Unassembled WGS sequence"/>
</dbReference>
<gene>
    <name evidence="5" type="ORF">EX30DRAFT_339101</name>
</gene>
<protein>
    <submittedName>
        <fullName evidence="5">Translation protein</fullName>
    </submittedName>
</protein>
<feature type="region of interest" description="Disordered" evidence="4">
    <location>
        <begin position="1"/>
        <end position="24"/>
    </location>
</feature>
<dbReference type="OrthoDB" id="274683at2759"/>